<dbReference type="EMBL" id="JAAMAY010000030">
    <property type="protein sequence ID" value="NTC30631.1"/>
    <property type="molecule type" value="Genomic_DNA"/>
</dbReference>
<feature type="signal peptide" evidence="1">
    <location>
        <begin position="1"/>
        <end position="17"/>
    </location>
</feature>
<comment type="caution">
    <text evidence="2">The sequence shown here is derived from an EMBL/GenBank/DDBJ whole genome shotgun (WGS) entry which is preliminary data.</text>
</comment>
<keyword evidence="1" id="KW-0732">Signal</keyword>
<evidence type="ECO:0000313" key="3">
    <source>
        <dbReference type="Proteomes" id="UP000702952"/>
    </source>
</evidence>
<protein>
    <submittedName>
        <fullName evidence="2">Uncharacterized protein</fullName>
    </submittedName>
</protein>
<proteinExistence type="predicted"/>
<dbReference type="Proteomes" id="UP000702952">
    <property type="component" value="Unassembled WGS sequence"/>
</dbReference>
<reference evidence="2" key="1">
    <citation type="journal article" date="2020" name="Science">
        <title>Unexpected conservation and global transmission of agrobacterial virulence plasmids.</title>
        <authorList>
            <person name="Weisberg A.J."/>
            <person name="Davis E.W. 2nd"/>
            <person name="Tabima J."/>
            <person name="Belcher M.S."/>
            <person name="Miller M."/>
            <person name="Kuo C.H."/>
            <person name="Loper J.E."/>
            <person name="Grunwald N.J."/>
            <person name="Putnam M.L."/>
            <person name="Chang J.H."/>
        </authorList>
    </citation>
    <scope>NUCLEOTIDE SEQUENCE</scope>
    <source>
        <strain evidence="2">17-1853-1a</strain>
    </source>
</reference>
<accession>A0AA44F6I1</accession>
<evidence type="ECO:0000313" key="2">
    <source>
        <dbReference type="EMBL" id="NTC30631.1"/>
    </source>
</evidence>
<sequence>MSAYRITSFLLILTVLALSSCDAIGLGNPPTNIVEQHMRGITGPLHNTKVSNCSGDDNRKSCVVSYNRSFSGYQYYEELNMDFQKTPSGWNVLRYRVIKTDNL</sequence>
<name>A0AA44F6I1_AGRTU</name>
<dbReference type="RefSeq" id="WP_141682264.1">
    <property type="nucleotide sequence ID" value="NZ_CP123838.1"/>
</dbReference>
<gene>
    <name evidence="2" type="ORF">G6M46_21090</name>
</gene>
<organism evidence="2 3">
    <name type="scientific">Agrobacterium tumefaciens</name>
    <dbReference type="NCBI Taxonomy" id="358"/>
    <lineage>
        <taxon>Bacteria</taxon>
        <taxon>Pseudomonadati</taxon>
        <taxon>Pseudomonadota</taxon>
        <taxon>Alphaproteobacteria</taxon>
        <taxon>Hyphomicrobiales</taxon>
        <taxon>Rhizobiaceae</taxon>
        <taxon>Rhizobium/Agrobacterium group</taxon>
        <taxon>Agrobacterium</taxon>
        <taxon>Agrobacterium tumefaciens complex</taxon>
    </lineage>
</organism>
<evidence type="ECO:0000256" key="1">
    <source>
        <dbReference type="SAM" id="SignalP"/>
    </source>
</evidence>
<feature type="chain" id="PRO_5041313590" evidence="1">
    <location>
        <begin position="18"/>
        <end position="103"/>
    </location>
</feature>
<dbReference type="AlphaFoldDB" id="A0AA44F6I1"/>
<dbReference type="PROSITE" id="PS51257">
    <property type="entry name" value="PROKAR_LIPOPROTEIN"/>
    <property type="match status" value="1"/>
</dbReference>